<keyword evidence="1" id="KW-0812">Transmembrane</keyword>
<accession>A0A3B0T3Q7</accession>
<proteinExistence type="predicted"/>
<reference evidence="2" key="1">
    <citation type="submission" date="2018-06" db="EMBL/GenBank/DDBJ databases">
        <authorList>
            <person name="Zhirakovskaya E."/>
        </authorList>
    </citation>
    <scope>NUCLEOTIDE SEQUENCE</scope>
</reference>
<keyword evidence="1" id="KW-1133">Transmembrane helix</keyword>
<dbReference type="AlphaFoldDB" id="A0A3B0T3Q7"/>
<organism evidence="2">
    <name type="scientific">hydrothermal vent metagenome</name>
    <dbReference type="NCBI Taxonomy" id="652676"/>
    <lineage>
        <taxon>unclassified sequences</taxon>
        <taxon>metagenomes</taxon>
        <taxon>ecological metagenomes</taxon>
    </lineage>
</organism>
<dbReference type="EMBL" id="UOEL01000031">
    <property type="protein sequence ID" value="VAW10683.1"/>
    <property type="molecule type" value="Genomic_DNA"/>
</dbReference>
<feature type="transmembrane region" description="Helical" evidence="1">
    <location>
        <begin position="35"/>
        <end position="56"/>
    </location>
</feature>
<evidence type="ECO:0000313" key="2">
    <source>
        <dbReference type="EMBL" id="VAW10683.1"/>
    </source>
</evidence>
<name>A0A3B0T3Q7_9ZZZZ</name>
<keyword evidence="1" id="KW-0472">Membrane</keyword>
<sequence length="62" mass="6905">MSKIDSFLVLISYIRTNYMKMEHQIAFGERMLNTLLTITVVVLIGVLVSVVIAVGLEAVGFF</sequence>
<gene>
    <name evidence="2" type="ORF">MNBD_BACTEROID03-860</name>
</gene>
<protein>
    <submittedName>
        <fullName evidence="2">Uncharacterized protein</fullName>
    </submittedName>
</protein>
<evidence type="ECO:0000256" key="1">
    <source>
        <dbReference type="SAM" id="Phobius"/>
    </source>
</evidence>